<dbReference type="RefSeq" id="WP_013562494.1">
    <property type="nucleotide sequence ID" value="NC_014961.1"/>
</dbReference>
<keyword evidence="3 7" id="KW-0812">Transmembrane</keyword>
<dbReference type="GO" id="GO:0015419">
    <property type="term" value="F:ABC-type sulfate transporter activity"/>
    <property type="evidence" value="ECO:0007669"/>
    <property type="project" value="InterPro"/>
</dbReference>
<dbReference type="GO" id="GO:0005886">
    <property type="term" value="C:plasma membrane"/>
    <property type="evidence" value="ECO:0007669"/>
    <property type="project" value="UniProtKB-SubCell"/>
</dbReference>
<dbReference type="OrthoDB" id="15351at2157"/>
<evidence type="ECO:0000256" key="3">
    <source>
        <dbReference type="ARBA" id="ARBA00022692"/>
    </source>
</evidence>
<evidence type="ECO:0000256" key="2">
    <source>
        <dbReference type="ARBA" id="ARBA00022448"/>
    </source>
</evidence>
<keyword evidence="10" id="KW-1185">Reference proteome</keyword>
<sequence precursor="true">MRLLAILLGFLVALDVIVLATPIYLSLTVGLSLPGHLVNAFYSSLILSLTSSLVSSLLALSISIPVGYYVSRRVTRRGLLLPIVMLPSSVSPAAIGLALLVFFVKNPLGSVVNSMFNIVNDPKGIVVAQFFIGVPIGVSYFTALFSSIPRSYEDAALTMGFTHTEYLYSILLPMNYREILIGFILVFTRVLGDFGASYVIGGGILGKTVTLPIFLFLVSQFGEISILVVVLSIYMLSVLALITLVHQAENVGRKV</sequence>
<dbReference type="PANTHER" id="PTHR30406">
    <property type="entry name" value="SULFATE TRANSPORT SYSTEM PERMEASE PROTEIN"/>
    <property type="match status" value="1"/>
</dbReference>
<feature type="domain" description="ABC transmembrane type-1" evidence="8">
    <location>
        <begin position="45"/>
        <end position="242"/>
    </location>
</feature>
<reference evidence="10" key="1">
    <citation type="submission" date="2010-11" db="EMBL/GenBank/DDBJ databases">
        <title>The complete genome of Desulfurococcus mucosus DSM 2162.</title>
        <authorList>
            <consortium name="US DOE Joint Genome Institute (JGI-PGF)"/>
            <person name="Lucas S."/>
            <person name="Copeland A."/>
            <person name="Lapidus A."/>
            <person name="Bruce D."/>
            <person name="Goodwin L."/>
            <person name="Pitluck S."/>
            <person name="Kyrpides N."/>
            <person name="Mavromatis K."/>
            <person name="Pagani I."/>
            <person name="Ivanova N."/>
            <person name="Ovchinnikova G."/>
            <person name="Chertkov O."/>
            <person name="Held B."/>
            <person name="Brettin T."/>
            <person name="Detter J.C."/>
            <person name="Tapia R."/>
            <person name="Han C."/>
            <person name="Land M."/>
            <person name="Hauser L."/>
            <person name="Markowitz V."/>
            <person name="Cheng J.-F."/>
            <person name="Hugenholtz P."/>
            <person name="Woyke T."/>
            <person name="Wu D."/>
            <person name="Wirth R."/>
            <person name="Bilek Y."/>
            <person name="Hader T."/>
            <person name="Klenk H.-P."/>
            <person name="Eisen J.A."/>
        </authorList>
    </citation>
    <scope>NUCLEOTIDE SEQUENCE [LARGE SCALE GENOMIC DNA]</scope>
    <source>
        <strain evidence="10">ATCC 35584 / DSM 2162 / JCM 9187 / O7/1</strain>
    </source>
</reference>
<evidence type="ECO:0000313" key="10">
    <source>
        <dbReference type="Proteomes" id="UP000001068"/>
    </source>
</evidence>
<dbReference type="Pfam" id="PF00528">
    <property type="entry name" value="BPD_transp_1"/>
    <property type="match status" value="1"/>
</dbReference>
<dbReference type="InterPro" id="IPR000515">
    <property type="entry name" value="MetI-like"/>
</dbReference>
<comment type="similarity">
    <text evidence="7">Belongs to the binding-protein-dependent transport system permease family.</text>
</comment>
<evidence type="ECO:0000256" key="6">
    <source>
        <dbReference type="ARBA" id="ARBA00023136"/>
    </source>
</evidence>
<dbReference type="PANTHER" id="PTHR30406:SF8">
    <property type="entry name" value="SULFATE TRANSPORT SYSTEM PERMEASE PROTEIN CYST"/>
    <property type="match status" value="1"/>
</dbReference>
<feature type="transmembrane region" description="Helical" evidence="7">
    <location>
        <begin position="224"/>
        <end position="245"/>
    </location>
</feature>
<dbReference type="GeneID" id="10153669"/>
<dbReference type="KEGG" id="dmu:Desmu_0969"/>
<dbReference type="CDD" id="cd06261">
    <property type="entry name" value="TM_PBP2"/>
    <property type="match status" value="1"/>
</dbReference>
<keyword evidence="2 7" id="KW-0813">Transport</keyword>
<proteinExistence type="inferred from homology"/>
<dbReference type="SUPFAM" id="SSF161098">
    <property type="entry name" value="MetI-like"/>
    <property type="match status" value="1"/>
</dbReference>
<dbReference type="Gene3D" id="1.10.3720.10">
    <property type="entry name" value="MetI-like"/>
    <property type="match status" value="1"/>
</dbReference>
<feature type="transmembrane region" description="Helical" evidence="7">
    <location>
        <begin position="44"/>
        <end position="70"/>
    </location>
</feature>
<feature type="transmembrane region" description="Helical" evidence="7">
    <location>
        <begin position="166"/>
        <end position="188"/>
    </location>
</feature>
<accession>E8R9U6</accession>
<dbReference type="STRING" id="765177.Desmu_0969"/>
<dbReference type="eggNOG" id="arCOG00164">
    <property type="taxonomic scope" value="Archaea"/>
</dbReference>
<gene>
    <name evidence="9" type="ordered locus">Desmu_0969</name>
</gene>
<organism evidence="9 10">
    <name type="scientific">Desulfurococcus mucosus (strain ATCC 35584 / DSM 2162 / JCM 9187 / O7/1)</name>
    <dbReference type="NCBI Taxonomy" id="765177"/>
    <lineage>
        <taxon>Archaea</taxon>
        <taxon>Thermoproteota</taxon>
        <taxon>Thermoprotei</taxon>
        <taxon>Desulfurococcales</taxon>
        <taxon>Desulfurococcaceae</taxon>
        <taxon>Desulfurococcus</taxon>
    </lineage>
</organism>
<dbReference type="EMBL" id="CP002363">
    <property type="protein sequence ID" value="ADV65272.1"/>
    <property type="molecule type" value="Genomic_DNA"/>
</dbReference>
<dbReference type="HOGENOM" id="CLU_016047_14_1_2"/>
<dbReference type="AlphaFoldDB" id="E8R9U6"/>
<evidence type="ECO:0000256" key="4">
    <source>
        <dbReference type="ARBA" id="ARBA00022989"/>
    </source>
</evidence>
<evidence type="ECO:0000256" key="1">
    <source>
        <dbReference type="ARBA" id="ARBA00004141"/>
    </source>
</evidence>
<feature type="transmembrane region" description="Helical" evidence="7">
    <location>
        <begin position="124"/>
        <end position="145"/>
    </location>
</feature>
<keyword evidence="6 7" id="KW-0472">Membrane</keyword>
<keyword evidence="5" id="KW-0764">Sulfate transport</keyword>
<dbReference type="InterPro" id="IPR035906">
    <property type="entry name" value="MetI-like_sf"/>
</dbReference>
<evidence type="ECO:0000256" key="5">
    <source>
        <dbReference type="ARBA" id="ARBA00023032"/>
    </source>
</evidence>
<dbReference type="InterPro" id="IPR005667">
    <property type="entry name" value="Sulph_transpt2"/>
</dbReference>
<feature type="transmembrane region" description="Helical" evidence="7">
    <location>
        <begin position="194"/>
        <end position="217"/>
    </location>
</feature>
<name>E8R9U6_DESM0</name>
<evidence type="ECO:0000313" key="9">
    <source>
        <dbReference type="EMBL" id="ADV65272.1"/>
    </source>
</evidence>
<dbReference type="Proteomes" id="UP000001068">
    <property type="component" value="Chromosome"/>
</dbReference>
<evidence type="ECO:0000256" key="7">
    <source>
        <dbReference type="RuleBase" id="RU363032"/>
    </source>
</evidence>
<evidence type="ECO:0000259" key="8">
    <source>
        <dbReference type="PROSITE" id="PS50928"/>
    </source>
</evidence>
<comment type="subcellular location">
    <subcellularLocation>
        <location evidence="7">Cell membrane</location>
        <topology evidence="7">Multi-pass membrane protein</topology>
    </subcellularLocation>
    <subcellularLocation>
        <location evidence="1">Membrane</location>
        <topology evidence="1">Multi-pass membrane protein</topology>
    </subcellularLocation>
</comment>
<reference evidence="9 10" key="2">
    <citation type="journal article" date="2011" name="Stand. Genomic Sci.">
        <title>Complete genome sequence of Desulfurococcus mucosus type strain (O7/1).</title>
        <authorList>
            <person name="Wirth R."/>
            <person name="Chertkov O."/>
            <person name="Held B."/>
            <person name="Lapidus A."/>
            <person name="Nolan M."/>
            <person name="Lucas S."/>
            <person name="Hammon N."/>
            <person name="Deshpande S."/>
            <person name="Cheng J.F."/>
            <person name="Tapia R."/>
            <person name="Han C."/>
            <person name="Goodwin L."/>
            <person name="Pitluck S."/>
            <person name="Liolios K."/>
            <person name="Ioanna P."/>
            <person name="Ivanova N."/>
            <person name="Mavromatis K."/>
            <person name="Mikhailova N."/>
            <person name="Pati A."/>
            <person name="Chen A."/>
            <person name="Palaniappan K."/>
            <person name="Land M."/>
            <person name="Hauser L."/>
            <person name="Chang Y.J."/>
            <person name="Jeffries C.D."/>
            <person name="Bilek Y."/>
            <person name="Hader T."/>
            <person name="Rohde M."/>
            <person name="Spring S."/>
            <person name="Sikorski J."/>
            <person name="Goker M."/>
            <person name="Woyke T."/>
            <person name="Bristow J."/>
            <person name="Eisen J.A."/>
            <person name="Markowitz V."/>
            <person name="Hugenholtz P."/>
            <person name="Kyrpides N.C."/>
            <person name="Klenk H.P."/>
        </authorList>
    </citation>
    <scope>NUCLEOTIDE SEQUENCE [LARGE SCALE GENOMIC DNA]</scope>
    <source>
        <strain evidence="10">ATCC 35584 / DSM 2162 / JCM 9187 / O7/1</strain>
    </source>
</reference>
<protein>
    <submittedName>
        <fullName evidence="9">Binding-protein-dependent transport systems inner membrane component</fullName>
    </submittedName>
</protein>
<dbReference type="PROSITE" id="PS50928">
    <property type="entry name" value="ABC_TM1"/>
    <property type="match status" value="1"/>
</dbReference>
<keyword evidence="4 7" id="KW-1133">Transmembrane helix</keyword>
<feature type="transmembrane region" description="Helical" evidence="7">
    <location>
        <begin position="79"/>
        <end position="104"/>
    </location>
</feature>